<evidence type="ECO:0000313" key="3">
    <source>
        <dbReference type="Proteomes" id="UP000781173"/>
    </source>
</evidence>
<reference evidence="2" key="1">
    <citation type="journal article" date="2022" name="ISME J.">
        <title>A general approach to explore prokaryotic protein glycosylation reveals the unique surface layer modulation of an anammox bacterium.</title>
        <authorList>
            <person name="Pabst M."/>
            <person name="Grouzdev D.S."/>
            <person name="Lawson C.E."/>
            <person name="Kleikamp H.B.C."/>
            <person name="de Ram C."/>
            <person name="Louwen R."/>
            <person name="Lin Y.M."/>
            <person name="Lucker S."/>
            <person name="van Loosdrecht M.C.M."/>
            <person name="Laureni M."/>
        </authorList>
    </citation>
    <scope>NUCLEOTIDE SEQUENCE</scope>
    <source>
        <strain evidence="2">BROCD043</strain>
    </source>
</reference>
<gene>
    <name evidence="2" type="ORF">H3C67_01860</name>
</gene>
<accession>A0A952DU89</accession>
<protein>
    <recommendedName>
        <fullName evidence="4">Secreted protein</fullName>
    </recommendedName>
</protein>
<dbReference type="AlphaFoldDB" id="A0A952DU89"/>
<proteinExistence type="predicted"/>
<comment type="caution">
    <text evidence="2">The sequence shown here is derived from an EMBL/GenBank/DDBJ whole genome shotgun (WGS) entry which is preliminary data.</text>
</comment>
<evidence type="ECO:0000313" key="2">
    <source>
        <dbReference type="EMBL" id="MBW7953509.1"/>
    </source>
</evidence>
<organism evidence="2 3">
    <name type="scientific">Candidatus Dojkabacteria bacterium</name>
    <dbReference type="NCBI Taxonomy" id="2099670"/>
    <lineage>
        <taxon>Bacteria</taxon>
        <taxon>Candidatus Dojkabacteria</taxon>
    </lineage>
</organism>
<dbReference type="EMBL" id="JACFOF010000003">
    <property type="protein sequence ID" value="MBW7953509.1"/>
    <property type="molecule type" value="Genomic_DNA"/>
</dbReference>
<evidence type="ECO:0000256" key="1">
    <source>
        <dbReference type="SAM" id="SignalP"/>
    </source>
</evidence>
<feature type="chain" id="PRO_5036775109" description="Secreted protein" evidence="1">
    <location>
        <begin position="28"/>
        <end position="202"/>
    </location>
</feature>
<name>A0A952DU89_9BACT</name>
<sequence length="202" mass="22976">MKNLFQIAMLMLVLVLGLHPGVTSVSAQEVDQSTETSGLCDFSAPLVNYEYGQAILSVKFGNCQLQHRLNFHAEEYFSGLNPGNTHAIFFTYSHYYGGNRLYLINLVTGKVEFSDVILTDKLAWRGDNWFYYVTSNCKTFDSCADYRADLKKYSFNTAKSTNLDSYKDNFYLPIFSSLFVQPDRVVFSYLSNGSYSQAHIID</sequence>
<dbReference type="Proteomes" id="UP000781173">
    <property type="component" value="Unassembled WGS sequence"/>
</dbReference>
<feature type="signal peptide" evidence="1">
    <location>
        <begin position="1"/>
        <end position="27"/>
    </location>
</feature>
<keyword evidence="1" id="KW-0732">Signal</keyword>
<evidence type="ECO:0008006" key="4">
    <source>
        <dbReference type="Google" id="ProtNLM"/>
    </source>
</evidence>